<keyword evidence="2" id="KW-0812">Transmembrane</keyword>
<keyword evidence="2" id="KW-0472">Membrane</keyword>
<dbReference type="Pfam" id="PF09713">
    <property type="entry name" value="A_thal_3526"/>
    <property type="match status" value="1"/>
</dbReference>
<sequence length="459" mass="50690">MSVSSLHLCLKPCADGTLRAYSYSLRERRQSGGALLLVTRRRVDDRRPRTARADQSCCRASPEGDTMLLAQISEELPTELPPFNEDVLLPLLFFTAPLLIYLAIRLLLWDYKSRPEDPRELKEGPWSEQKAQSAEKRTYAWGAQPRPAQPQLAPAEAISESAGALVFQSVMASQRLLRIRCAHDILAARNSKPGASWYWATCLLGLPEALADQHMQAQDRRPPTQPVEPAGPSQQPSASANGTPTASSTDSRKISTADIQLVQNLIERCLQLYMSQREVVYTLSQQAKIETGFTLLVWQKLEEQNPDFFRAYYTRLKLKDQIVLFNHLLEQQVQMFHKVQQGWFQPPGVPAMAARPGLHLPGVPALRPGGSNTTPQAPPLSSQPEAARGTIGLGDTIGDLIGIPRNFSLSDLALDQLGSDSEPMGLNHMLHQDELGGHLTLDDLADADVKPDIDAMQTG</sequence>
<evidence type="ECO:0000256" key="2">
    <source>
        <dbReference type="SAM" id="Phobius"/>
    </source>
</evidence>
<name>A0AAW1PD84_9CHLO</name>
<reference evidence="3 4" key="1">
    <citation type="journal article" date="2024" name="Nat. Commun.">
        <title>Phylogenomics reveals the evolutionary origins of lichenization in chlorophyte algae.</title>
        <authorList>
            <person name="Puginier C."/>
            <person name="Libourel C."/>
            <person name="Otte J."/>
            <person name="Skaloud P."/>
            <person name="Haon M."/>
            <person name="Grisel S."/>
            <person name="Petersen M."/>
            <person name="Berrin J.G."/>
            <person name="Delaux P.M."/>
            <person name="Dal Grande F."/>
            <person name="Keller J."/>
        </authorList>
    </citation>
    <scope>NUCLEOTIDE SEQUENCE [LARGE SCALE GENOMIC DNA]</scope>
    <source>
        <strain evidence="3 4">SAG 2036</strain>
    </source>
</reference>
<keyword evidence="2" id="KW-1133">Transmembrane helix</keyword>
<evidence type="ECO:0000313" key="3">
    <source>
        <dbReference type="EMBL" id="KAK9806398.1"/>
    </source>
</evidence>
<dbReference type="PANTHER" id="PTHR31871">
    <property type="entry name" value="OS02G0137100 PROTEIN"/>
    <property type="match status" value="1"/>
</dbReference>
<feature type="region of interest" description="Disordered" evidence="1">
    <location>
        <begin position="116"/>
        <end position="138"/>
    </location>
</feature>
<protein>
    <submittedName>
        <fullName evidence="3">Uncharacterized protein</fullName>
    </submittedName>
</protein>
<feature type="region of interest" description="Disordered" evidence="1">
    <location>
        <begin position="367"/>
        <end position="389"/>
    </location>
</feature>
<feature type="transmembrane region" description="Helical" evidence="2">
    <location>
        <begin position="87"/>
        <end position="108"/>
    </location>
</feature>
<accession>A0AAW1PD84</accession>
<proteinExistence type="predicted"/>
<dbReference type="EMBL" id="JALJOQ010000038">
    <property type="protein sequence ID" value="KAK9806398.1"/>
    <property type="molecule type" value="Genomic_DNA"/>
</dbReference>
<feature type="compositionally biased region" description="Polar residues" evidence="1">
    <location>
        <begin position="370"/>
        <end position="384"/>
    </location>
</feature>
<feature type="compositionally biased region" description="Polar residues" evidence="1">
    <location>
        <begin position="232"/>
        <end position="249"/>
    </location>
</feature>
<dbReference type="AlphaFoldDB" id="A0AAW1PD84"/>
<keyword evidence="4" id="KW-1185">Reference proteome</keyword>
<feature type="region of interest" description="Disordered" evidence="1">
    <location>
        <begin position="213"/>
        <end position="252"/>
    </location>
</feature>
<dbReference type="InterPro" id="IPR006476">
    <property type="entry name" value="CHP01589_pln"/>
</dbReference>
<dbReference type="Proteomes" id="UP001465755">
    <property type="component" value="Unassembled WGS sequence"/>
</dbReference>
<evidence type="ECO:0000313" key="4">
    <source>
        <dbReference type="Proteomes" id="UP001465755"/>
    </source>
</evidence>
<organism evidence="3 4">
    <name type="scientific">Symbiochloris irregularis</name>
    <dbReference type="NCBI Taxonomy" id="706552"/>
    <lineage>
        <taxon>Eukaryota</taxon>
        <taxon>Viridiplantae</taxon>
        <taxon>Chlorophyta</taxon>
        <taxon>core chlorophytes</taxon>
        <taxon>Trebouxiophyceae</taxon>
        <taxon>Trebouxiales</taxon>
        <taxon>Trebouxiaceae</taxon>
        <taxon>Symbiochloris</taxon>
    </lineage>
</organism>
<dbReference type="PANTHER" id="PTHR31871:SF1">
    <property type="entry name" value="HISTIDINE-TRNA LIGASE"/>
    <property type="match status" value="1"/>
</dbReference>
<comment type="caution">
    <text evidence="3">The sequence shown here is derived from an EMBL/GenBank/DDBJ whole genome shotgun (WGS) entry which is preliminary data.</text>
</comment>
<gene>
    <name evidence="3" type="ORF">WJX73_001800</name>
</gene>
<feature type="compositionally biased region" description="Basic and acidic residues" evidence="1">
    <location>
        <begin position="116"/>
        <end position="125"/>
    </location>
</feature>
<dbReference type="NCBIfam" id="TIGR01589">
    <property type="entry name" value="A_thal_3526"/>
    <property type="match status" value="1"/>
</dbReference>
<evidence type="ECO:0000256" key="1">
    <source>
        <dbReference type="SAM" id="MobiDB-lite"/>
    </source>
</evidence>